<sequence length="149" mass="17624">MYSHQISDILTNDEYARKTFIGVFSADELNTLKPPRKRRFGLVVNTDPSNQPGRHWQSIFIDKDECNFFCSLDEQPTPDILKFMHKYRRVTCNRNRQQKLSEVTCGGYCVFIQAMMARGYSFKTLCTIFDQIKNDDDFIRTYLKDTYNF</sequence>
<proteinExistence type="predicted"/>
<gene>
    <name evidence="1" type="ORF">CAEBREN_32213</name>
</gene>
<organism evidence="2">
    <name type="scientific">Caenorhabditis brenneri</name>
    <name type="common">Nematode worm</name>
    <dbReference type="NCBI Taxonomy" id="135651"/>
    <lineage>
        <taxon>Eukaryota</taxon>
        <taxon>Metazoa</taxon>
        <taxon>Ecdysozoa</taxon>
        <taxon>Nematoda</taxon>
        <taxon>Chromadorea</taxon>
        <taxon>Rhabditida</taxon>
        <taxon>Rhabditina</taxon>
        <taxon>Rhabditomorpha</taxon>
        <taxon>Rhabditoidea</taxon>
        <taxon>Rhabditidae</taxon>
        <taxon>Peloderinae</taxon>
        <taxon>Caenorhabditis</taxon>
    </lineage>
</organism>
<accession>G0ME69</accession>
<dbReference type="OrthoDB" id="6427852at2759"/>
<dbReference type="HOGENOM" id="CLU_1751319_0_0_1"/>
<keyword evidence="2" id="KW-1185">Reference proteome</keyword>
<reference evidence="2" key="1">
    <citation type="submission" date="2011-07" db="EMBL/GenBank/DDBJ databases">
        <authorList>
            <consortium name="Caenorhabditis brenneri Sequencing and Analysis Consortium"/>
            <person name="Wilson R.K."/>
        </authorList>
    </citation>
    <scope>NUCLEOTIDE SEQUENCE [LARGE SCALE GENOMIC DNA]</scope>
    <source>
        <strain evidence="2">PB2801</strain>
    </source>
</reference>
<evidence type="ECO:0008006" key="3">
    <source>
        <dbReference type="Google" id="ProtNLM"/>
    </source>
</evidence>
<protein>
    <recommendedName>
        <fullName evidence="3">Ubiquitin-like protease family profile domain-containing protein</fullName>
    </recommendedName>
</protein>
<evidence type="ECO:0000313" key="1">
    <source>
        <dbReference type="EMBL" id="EGT52069.1"/>
    </source>
</evidence>
<dbReference type="eggNOG" id="ENOG502TJPD">
    <property type="taxonomic scope" value="Eukaryota"/>
</dbReference>
<dbReference type="AlphaFoldDB" id="G0ME69"/>
<dbReference type="Proteomes" id="UP000008068">
    <property type="component" value="Unassembled WGS sequence"/>
</dbReference>
<name>G0ME69_CAEBE</name>
<dbReference type="InParanoid" id="G0ME69"/>
<dbReference type="EMBL" id="GL379791">
    <property type="protein sequence ID" value="EGT52069.1"/>
    <property type="molecule type" value="Genomic_DNA"/>
</dbReference>
<evidence type="ECO:0000313" key="2">
    <source>
        <dbReference type="Proteomes" id="UP000008068"/>
    </source>
</evidence>
<dbReference type="Gene3D" id="3.40.395.10">
    <property type="entry name" value="Adenoviral Proteinase, Chain A"/>
    <property type="match status" value="1"/>
</dbReference>